<comment type="domain">
    <text evidence="10">The C-terminal domain binds 2 Fe-S clusters but is otherwise mostly in an intrinsically disordered conformation.</text>
</comment>
<comment type="subcellular location">
    <subcellularLocation>
        <location evidence="10">Cytoplasm</location>
    </subcellularLocation>
    <subcellularLocation>
        <location evidence="10">Mitochondrion intermembrane space</location>
    </subcellularLocation>
</comment>
<protein>
    <submittedName>
        <fullName evidence="13">Uncharacterized protein</fullName>
    </submittedName>
</protein>
<keyword evidence="9 10" id="KW-0496">Mitochondrion</keyword>
<dbReference type="InterPro" id="IPR031838">
    <property type="entry name" value="Dre2_N"/>
</dbReference>
<evidence type="ECO:0000259" key="11">
    <source>
        <dbReference type="Pfam" id="PF05093"/>
    </source>
</evidence>
<feature type="short sequence motif" description="Cx2C motif 2" evidence="10">
    <location>
        <begin position="304"/>
        <end position="307"/>
    </location>
</feature>
<dbReference type="Pfam" id="PF16803">
    <property type="entry name" value="DRE2_N"/>
    <property type="match status" value="1"/>
</dbReference>
<comment type="similarity">
    <text evidence="2 10">Belongs to the anamorsin family.</text>
</comment>
<accession>A0A292PPG5</accession>
<dbReference type="HAMAP" id="MF_03115">
    <property type="entry name" value="Anamorsin"/>
    <property type="match status" value="1"/>
</dbReference>
<feature type="binding site" evidence="10">
    <location>
        <position position="235"/>
    </location>
    <ligand>
        <name>[2Fe-2S] cluster</name>
        <dbReference type="ChEBI" id="CHEBI:190135"/>
    </ligand>
</feature>
<comment type="domain">
    <text evidence="10">The twin Cx2C motifs are involved in the recognition by the mitochondrial MIA40-ERV1 disulfide relay system. The formation of 2 disulfide bonds in the Cx2C motifs through dithiol/disulfide exchange reactions effectively traps the protein in the mitochondrial intermembrane space.</text>
</comment>
<evidence type="ECO:0000256" key="8">
    <source>
        <dbReference type="ARBA" id="ARBA00023014"/>
    </source>
</evidence>
<feature type="region of interest" description="Fe-S binding site B" evidence="10">
    <location>
        <begin position="293"/>
        <end position="307"/>
    </location>
</feature>
<dbReference type="GO" id="GO:0016226">
    <property type="term" value="P:iron-sulfur cluster assembly"/>
    <property type="evidence" value="ECO:0007669"/>
    <property type="project" value="UniProtKB-UniRule"/>
</dbReference>
<evidence type="ECO:0000256" key="5">
    <source>
        <dbReference type="ARBA" id="ARBA00022714"/>
    </source>
</evidence>
<feature type="binding site" evidence="10">
    <location>
        <position position="224"/>
    </location>
    <ligand>
        <name>[2Fe-2S] cluster</name>
        <dbReference type="ChEBI" id="CHEBI:190135"/>
    </ligand>
</feature>
<evidence type="ECO:0000256" key="1">
    <source>
        <dbReference type="ARBA" id="ARBA00001966"/>
    </source>
</evidence>
<keyword evidence="7 10" id="KW-0408">Iron</keyword>
<keyword evidence="8 10" id="KW-0411">Iron-sulfur</keyword>
<feature type="binding site" evidence="10">
    <location>
        <position position="304"/>
    </location>
    <ligand>
        <name>[4Fe-4S] cluster</name>
        <dbReference type="ChEBI" id="CHEBI:49883"/>
    </ligand>
</feature>
<evidence type="ECO:0000256" key="9">
    <source>
        <dbReference type="ARBA" id="ARBA00023128"/>
    </source>
</evidence>
<evidence type="ECO:0000256" key="3">
    <source>
        <dbReference type="ARBA" id="ARBA00022485"/>
    </source>
</evidence>
<evidence type="ECO:0000313" key="14">
    <source>
        <dbReference type="Proteomes" id="UP001412239"/>
    </source>
</evidence>
<evidence type="ECO:0000256" key="10">
    <source>
        <dbReference type="HAMAP-Rule" id="MF_03115"/>
    </source>
</evidence>
<dbReference type="GO" id="GO:0009055">
    <property type="term" value="F:electron transfer activity"/>
    <property type="evidence" value="ECO:0007669"/>
    <property type="project" value="UniProtKB-UniRule"/>
</dbReference>
<feature type="region of interest" description="Fe-S binding site A" evidence="10">
    <location>
        <begin position="224"/>
        <end position="240"/>
    </location>
</feature>
<comment type="cofactor">
    <cofactor evidence="10">
        <name>[2Fe-2S] cluster</name>
        <dbReference type="ChEBI" id="CHEBI:190135"/>
    </cofactor>
</comment>
<dbReference type="Pfam" id="PF05093">
    <property type="entry name" value="CIAPIN1"/>
    <property type="match status" value="1"/>
</dbReference>
<comment type="domain">
    <text evidence="10">The N-terminal domain has structural similarity with S-adenosyl-L-methionine-dependent methyltransferases, but does not bind S-adenosyl-L-methionine. It is required for correct assembly of the 2 Fe-S clusters.</text>
</comment>
<dbReference type="PANTHER" id="PTHR13273:SF14">
    <property type="entry name" value="ANAMORSIN"/>
    <property type="match status" value="1"/>
</dbReference>
<dbReference type="InterPro" id="IPR046408">
    <property type="entry name" value="CIAPIN1"/>
</dbReference>
<keyword evidence="6 10" id="KW-0479">Metal-binding</keyword>
<dbReference type="Proteomes" id="UP001412239">
    <property type="component" value="Unassembled WGS sequence"/>
</dbReference>
<dbReference type="GO" id="GO:0005758">
    <property type="term" value="C:mitochondrial intermembrane space"/>
    <property type="evidence" value="ECO:0007669"/>
    <property type="project" value="UniProtKB-SubCell"/>
</dbReference>
<dbReference type="AlphaFoldDB" id="A0A292PPG5"/>
<name>A0A292PPG5_9PEZI</name>
<evidence type="ECO:0000256" key="2">
    <source>
        <dbReference type="ARBA" id="ARBA00008169"/>
    </source>
</evidence>
<feature type="binding site" evidence="10">
    <location>
        <position position="240"/>
    </location>
    <ligand>
        <name>[2Fe-2S] cluster</name>
        <dbReference type="ChEBI" id="CHEBI:190135"/>
    </ligand>
</feature>
<comment type="cofactor">
    <cofactor evidence="1 10">
        <name>[4Fe-4S] cluster</name>
        <dbReference type="ChEBI" id="CHEBI:49883"/>
    </cofactor>
</comment>
<evidence type="ECO:0000259" key="12">
    <source>
        <dbReference type="Pfam" id="PF16803"/>
    </source>
</evidence>
<proteinExistence type="inferred from homology"/>
<feature type="binding site" evidence="10">
    <location>
        <position position="293"/>
    </location>
    <ligand>
        <name>[4Fe-4S] cluster</name>
        <dbReference type="ChEBI" id="CHEBI:49883"/>
    </ligand>
</feature>
<keyword evidence="4 10" id="KW-0963">Cytoplasm</keyword>
<dbReference type="EMBL" id="LN891130">
    <property type="protein sequence ID" value="CUS08498.1"/>
    <property type="molecule type" value="Genomic_DNA"/>
</dbReference>
<feature type="short sequence motif" description="Cx2C motif 1" evidence="10">
    <location>
        <begin position="293"/>
        <end position="296"/>
    </location>
</feature>
<feature type="binding site" evidence="10">
    <location>
        <position position="307"/>
    </location>
    <ligand>
        <name>[4Fe-4S] cluster</name>
        <dbReference type="ChEBI" id="CHEBI:49883"/>
    </ligand>
</feature>
<organism evidence="13 14">
    <name type="scientific">Tuber aestivum</name>
    <name type="common">summer truffle</name>
    <dbReference type="NCBI Taxonomy" id="59557"/>
    <lineage>
        <taxon>Eukaryota</taxon>
        <taxon>Fungi</taxon>
        <taxon>Dikarya</taxon>
        <taxon>Ascomycota</taxon>
        <taxon>Pezizomycotina</taxon>
        <taxon>Pezizomycetes</taxon>
        <taxon>Pezizales</taxon>
        <taxon>Tuberaceae</taxon>
        <taxon>Tuber</taxon>
    </lineage>
</organism>
<dbReference type="PANTHER" id="PTHR13273">
    <property type="entry name" value="ANAMORSIN"/>
    <property type="match status" value="1"/>
</dbReference>
<feature type="domain" description="Fe-S cluster assembly protein Dre2 N-terminal" evidence="12">
    <location>
        <begin position="25"/>
        <end position="155"/>
    </location>
</feature>
<evidence type="ECO:0000313" key="13">
    <source>
        <dbReference type="EMBL" id="CUS08498.1"/>
    </source>
</evidence>
<dbReference type="GO" id="GO:0051537">
    <property type="term" value="F:2 iron, 2 sulfur cluster binding"/>
    <property type="evidence" value="ECO:0007669"/>
    <property type="project" value="UniProtKB-UniRule"/>
</dbReference>
<feature type="binding site" evidence="10">
    <location>
        <position position="296"/>
    </location>
    <ligand>
        <name>[4Fe-4S] cluster</name>
        <dbReference type="ChEBI" id="CHEBI:49883"/>
    </ligand>
</feature>
<keyword evidence="3 10" id="KW-0004">4Fe-4S</keyword>
<keyword evidence="14" id="KW-1185">Reference proteome</keyword>
<dbReference type="GO" id="GO:0046872">
    <property type="term" value="F:metal ion binding"/>
    <property type="evidence" value="ECO:0007669"/>
    <property type="project" value="UniProtKB-KW"/>
</dbReference>
<evidence type="ECO:0000256" key="6">
    <source>
        <dbReference type="ARBA" id="ARBA00022723"/>
    </source>
</evidence>
<feature type="domain" description="Anamorsin C-terminal" evidence="11">
    <location>
        <begin position="218"/>
        <end position="323"/>
    </location>
</feature>
<dbReference type="GO" id="GO:0051539">
    <property type="term" value="F:4 iron, 4 sulfur cluster binding"/>
    <property type="evidence" value="ECO:0007669"/>
    <property type="project" value="UniProtKB-KW"/>
</dbReference>
<dbReference type="Gene3D" id="3.40.50.11000">
    <property type="entry name" value="Fe-S cluster assembly protein Dre2, N-terminal domain"/>
    <property type="match status" value="1"/>
</dbReference>
<evidence type="ECO:0000256" key="4">
    <source>
        <dbReference type="ARBA" id="ARBA00022490"/>
    </source>
</evidence>
<keyword evidence="5 10" id="KW-0001">2Fe-2S</keyword>
<dbReference type="InterPro" id="IPR007785">
    <property type="entry name" value="Anamorsin"/>
</dbReference>
<sequence length="330" mass="35558">MTPHSILPDTAPDFEPATTINTNSQALVLCPPAVSSHPDLLEKSLSIFDKSSTDVQMLDRLSLKVVTLPTSTYSSVLILADPSSNTASLELEPYVLQCIFNSMLPKATLRSQEETFARVNTLQFLVAGFMVEKDVNGSVVLVKPEFTGNASVPLKSRRKQRVDDSSELNSAMLESVPTATEAPVIRGVGFVLNDDDLEDDDDLIDEDTLLETGDLGTLIQPPQCRPDPGKRRRACKDCTCGLREELEGEDKVKREAADKALAAAKEKASAGVKLTVNDLAEVDFTVAGKASSCGSCYLGDAFRCAGCPYIGLPAFKPGEQVTIDIDDDQL</sequence>
<feature type="binding site" evidence="10">
    <location>
        <position position="238"/>
    </location>
    <ligand>
        <name>[2Fe-2S] cluster</name>
        <dbReference type="ChEBI" id="CHEBI:190135"/>
    </ligand>
</feature>
<gene>
    <name evidence="13" type="ORF">GSTUAT00007432001</name>
</gene>
<comment type="caution">
    <text evidence="10">Lacks conserved residue(s) required for the propagation of feature annotation.</text>
</comment>
<reference evidence="13" key="1">
    <citation type="submission" date="2015-10" db="EMBL/GenBank/DDBJ databases">
        <authorList>
            <person name="Regsiter A."/>
            <person name="william w."/>
        </authorList>
    </citation>
    <scope>NUCLEOTIDE SEQUENCE</scope>
    <source>
        <strain evidence="13">Montdore</strain>
    </source>
</reference>
<evidence type="ECO:0000256" key="7">
    <source>
        <dbReference type="ARBA" id="ARBA00023004"/>
    </source>
</evidence>